<keyword evidence="6" id="KW-1185">Reference proteome</keyword>
<dbReference type="EMBL" id="JAPEVB010000004">
    <property type="protein sequence ID" value="KAJ4388931.1"/>
    <property type="molecule type" value="Genomic_DNA"/>
</dbReference>
<dbReference type="Pfam" id="PF06441">
    <property type="entry name" value="EHN"/>
    <property type="match status" value="1"/>
</dbReference>
<evidence type="ECO:0000256" key="3">
    <source>
        <dbReference type="SAM" id="MobiDB-lite"/>
    </source>
</evidence>
<gene>
    <name evidence="5" type="ORF">N0V93_006393</name>
</gene>
<evidence type="ECO:0000313" key="5">
    <source>
        <dbReference type="EMBL" id="KAJ4388931.1"/>
    </source>
</evidence>
<feature type="domain" description="Epoxide hydrolase N-terminal" evidence="4">
    <location>
        <begin position="16"/>
        <end position="119"/>
    </location>
</feature>
<dbReference type="GO" id="GO:0004301">
    <property type="term" value="F:epoxide hydrolase activity"/>
    <property type="evidence" value="ECO:0007669"/>
    <property type="project" value="TreeGrafter"/>
</dbReference>
<proteinExistence type="inferred from homology"/>
<comment type="caution">
    <text evidence="5">The sequence shown here is derived from an EMBL/GenBank/DDBJ whole genome shotgun (WGS) entry which is preliminary data.</text>
</comment>
<protein>
    <recommendedName>
        <fullName evidence="4">Epoxide hydrolase N-terminal domain-containing protein</fullName>
    </recommendedName>
</protein>
<dbReference type="InterPro" id="IPR010497">
    <property type="entry name" value="Epoxide_hydro_N"/>
</dbReference>
<accession>A0A9W8YQP5</accession>
<dbReference type="OrthoDB" id="7130006at2759"/>
<dbReference type="PANTHER" id="PTHR21661">
    <property type="entry name" value="EPOXIDE HYDROLASE 1-RELATED"/>
    <property type="match status" value="1"/>
</dbReference>
<evidence type="ECO:0000259" key="4">
    <source>
        <dbReference type="Pfam" id="PF06441"/>
    </source>
</evidence>
<dbReference type="PANTHER" id="PTHR21661:SF71">
    <property type="entry name" value="EPOXIDE HYDROLASE N-TERMINAL DOMAIN-CONTAINING PROTEIN"/>
    <property type="match status" value="1"/>
</dbReference>
<evidence type="ECO:0000256" key="1">
    <source>
        <dbReference type="ARBA" id="ARBA00010088"/>
    </source>
</evidence>
<dbReference type="AlphaFoldDB" id="A0A9W8YQP5"/>
<comment type="similarity">
    <text evidence="1">Belongs to the peptidase S33 family.</text>
</comment>
<evidence type="ECO:0000313" key="6">
    <source>
        <dbReference type="Proteomes" id="UP001140453"/>
    </source>
</evidence>
<dbReference type="Gene3D" id="3.40.50.1820">
    <property type="entry name" value="alpha/beta hydrolase"/>
    <property type="match status" value="1"/>
</dbReference>
<dbReference type="InterPro" id="IPR029058">
    <property type="entry name" value="AB_hydrolase_fold"/>
</dbReference>
<organism evidence="5 6">
    <name type="scientific">Gnomoniopsis smithogilvyi</name>
    <dbReference type="NCBI Taxonomy" id="1191159"/>
    <lineage>
        <taxon>Eukaryota</taxon>
        <taxon>Fungi</taxon>
        <taxon>Dikarya</taxon>
        <taxon>Ascomycota</taxon>
        <taxon>Pezizomycotina</taxon>
        <taxon>Sordariomycetes</taxon>
        <taxon>Sordariomycetidae</taxon>
        <taxon>Diaporthales</taxon>
        <taxon>Gnomoniaceae</taxon>
        <taxon>Gnomoniopsis</taxon>
    </lineage>
</organism>
<sequence>MAATVDTAGAAVGDEIKPYKIRVSRRYIDLTKQKLELTRLPHEGKEPKSTDWWEPKPQVEPLVDFWLEKYSWRDQEETLNKTPQFRTAISIPGSETPPQAALHPRAKAIPLLLLPPFPFVNLALVHLIKSFTEPEDAVKDQPFHLVIPALPGLGFSDPFPNNTPEISTTAEMLNSLMIRLDYQHYLVSNTGAAKSSPAEIDWKLVDRLSVHYPTSCVGAHFIAPPLVAPKLTEAPLEWAKWTIANALSSGILGYSEQDFSALKQTAPSRSAKAKGLTPGKLGLNQVGLREPNTLAYAMCDSPTGLLVFAMKGLSLLTPRIQFTPEQIITFANLAWLPGPEYAMRFWARCATNEEGSGKDKKPPVNKPKVAITVFLGGREEEEEEEATGDDTMAQEVGEGAIRLEAPLKVDTRARYTCPAWAKTHYNVLFTQRASGDPGLLAWERPELILTGIRGLVREVVKLDQRLEPARQQTAEPLASVVVADENGAQDGGLKPPERPSLGQGDSSRTRVGSPDGGLKAPGASQFGARG</sequence>
<dbReference type="Proteomes" id="UP001140453">
    <property type="component" value="Unassembled WGS sequence"/>
</dbReference>
<feature type="region of interest" description="Disordered" evidence="3">
    <location>
        <begin position="477"/>
        <end position="530"/>
    </location>
</feature>
<dbReference type="GO" id="GO:0097176">
    <property type="term" value="P:epoxide metabolic process"/>
    <property type="evidence" value="ECO:0007669"/>
    <property type="project" value="TreeGrafter"/>
</dbReference>
<name>A0A9W8YQP5_9PEZI</name>
<evidence type="ECO:0000256" key="2">
    <source>
        <dbReference type="ARBA" id="ARBA00022801"/>
    </source>
</evidence>
<reference evidence="5" key="1">
    <citation type="submission" date="2022-10" db="EMBL/GenBank/DDBJ databases">
        <title>Tapping the CABI collections for fungal endophytes: first genome assemblies for Collariella, Neodidymelliopsis, Ascochyta clinopodiicola, Didymella pomorum, Didymosphaeria variabile, Neocosmospora piperis and Neocucurbitaria cava.</title>
        <authorList>
            <person name="Hill R."/>
        </authorList>
    </citation>
    <scope>NUCLEOTIDE SEQUENCE</scope>
    <source>
        <strain evidence="5">IMI 355082</strain>
    </source>
</reference>
<dbReference type="SUPFAM" id="SSF53474">
    <property type="entry name" value="alpha/beta-Hydrolases"/>
    <property type="match status" value="1"/>
</dbReference>
<keyword evidence="2" id="KW-0378">Hydrolase</keyword>